<name>A0ABP7ZHK2_9ACTN</name>
<dbReference type="EMBL" id="BAABDO010000167">
    <property type="protein sequence ID" value="GAA4158161.1"/>
    <property type="molecule type" value="Genomic_DNA"/>
</dbReference>
<dbReference type="Proteomes" id="UP001500266">
    <property type="component" value="Unassembled WGS sequence"/>
</dbReference>
<dbReference type="InterPro" id="IPR050922">
    <property type="entry name" value="LytR/CpsA/Psr_CW_biosynth"/>
</dbReference>
<dbReference type="PANTHER" id="PTHR33392:SF6">
    <property type="entry name" value="POLYISOPRENYL-TEICHOIC ACID--PEPTIDOGLYCAN TEICHOIC ACID TRANSFERASE TAGU"/>
    <property type="match status" value="1"/>
</dbReference>
<evidence type="ECO:0000313" key="3">
    <source>
        <dbReference type="EMBL" id="GAA4158161.1"/>
    </source>
</evidence>
<dbReference type="Gene3D" id="3.40.630.190">
    <property type="entry name" value="LCP protein"/>
    <property type="match status" value="1"/>
</dbReference>
<evidence type="ECO:0000313" key="4">
    <source>
        <dbReference type="Proteomes" id="UP001500266"/>
    </source>
</evidence>
<reference evidence="4" key="1">
    <citation type="journal article" date="2019" name="Int. J. Syst. Evol. Microbiol.">
        <title>The Global Catalogue of Microorganisms (GCM) 10K type strain sequencing project: providing services to taxonomists for standard genome sequencing and annotation.</title>
        <authorList>
            <consortium name="The Broad Institute Genomics Platform"/>
            <consortium name="The Broad Institute Genome Sequencing Center for Infectious Disease"/>
            <person name="Wu L."/>
            <person name="Ma J."/>
        </authorList>
    </citation>
    <scope>NUCLEOTIDE SEQUENCE [LARGE SCALE GENOMIC DNA]</scope>
    <source>
        <strain evidence="4">JCM 17316</strain>
    </source>
</reference>
<comment type="similarity">
    <text evidence="1">Belongs to the LytR/CpsA/Psr (LCP) family.</text>
</comment>
<dbReference type="InterPro" id="IPR004474">
    <property type="entry name" value="LytR_CpsA_psr"/>
</dbReference>
<protein>
    <recommendedName>
        <fullName evidence="2">Cell envelope-related transcriptional attenuator domain-containing protein</fullName>
    </recommendedName>
</protein>
<dbReference type="NCBIfam" id="TIGR00350">
    <property type="entry name" value="lytR_cpsA_psr"/>
    <property type="match status" value="1"/>
</dbReference>
<dbReference type="Pfam" id="PF03816">
    <property type="entry name" value="LytR_cpsA_psr"/>
    <property type="match status" value="1"/>
</dbReference>
<accession>A0ABP7ZHK2</accession>
<feature type="domain" description="Cell envelope-related transcriptional attenuator" evidence="2">
    <location>
        <begin position="77"/>
        <end position="220"/>
    </location>
</feature>
<evidence type="ECO:0000256" key="1">
    <source>
        <dbReference type="ARBA" id="ARBA00006068"/>
    </source>
</evidence>
<comment type="caution">
    <text evidence="3">The sequence shown here is derived from an EMBL/GenBank/DDBJ whole genome shotgun (WGS) entry which is preliminary data.</text>
</comment>
<organism evidence="3 4">
    <name type="scientific">Actinomadura keratinilytica</name>
    <dbReference type="NCBI Taxonomy" id="547461"/>
    <lineage>
        <taxon>Bacteria</taxon>
        <taxon>Bacillati</taxon>
        <taxon>Actinomycetota</taxon>
        <taxon>Actinomycetes</taxon>
        <taxon>Streptosporangiales</taxon>
        <taxon>Thermomonosporaceae</taxon>
        <taxon>Actinomadura</taxon>
    </lineage>
</organism>
<keyword evidence="4" id="KW-1185">Reference proteome</keyword>
<sequence>MLVRLGVAAAVLAVSAVGLAVWRADSYDRRIQRLPEALPSRAAPPAAAEAGQNWLLLGSDLRGVPARDKWRPGGRARADTIMVLHLPPDERHAYVISIPRDLWTDIPGHPRAKINAAFAHGGPRLMAQTVQQLAGIRLDHVVAVDFAGFARMTDALGGVDIYLDAPIHDPSNGWSWPAGRNHLDGARALRFVRERKGLSGSDLDRVRRQHAFLRAMAAKAVDGGTLRNPVKLDAFLRAASESVAVDDRTGLGTLRSLALRLARIGPDRVTFATLPTGPSAWIGGQNVLLPDPRRGRELFAALAAGRLREHVRRNGLATEIDLSRPS</sequence>
<proteinExistence type="inferred from homology"/>
<dbReference type="PANTHER" id="PTHR33392">
    <property type="entry name" value="POLYISOPRENYL-TEICHOIC ACID--PEPTIDOGLYCAN TEICHOIC ACID TRANSFERASE TAGU"/>
    <property type="match status" value="1"/>
</dbReference>
<evidence type="ECO:0000259" key="2">
    <source>
        <dbReference type="Pfam" id="PF03816"/>
    </source>
</evidence>
<gene>
    <name evidence="3" type="ORF">GCM10022416_60100</name>
</gene>